<dbReference type="Proteomes" id="UP001219355">
    <property type="component" value="Chromosome 3"/>
</dbReference>
<feature type="region of interest" description="Disordered" evidence="1">
    <location>
        <begin position="676"/>
        <end position="711"/>
    </location>
</feature>
<dbReference type="Pfam" id="PF23216">
    <property type="entry name" value="WHD_CYT4"/>
    <property type="match status" value="1"/>
</dbReference>
<dbReference type="SMART" id="SM00955">
    <property type="entry name" value="RNB"/>
    <property type="match status" value="1"/>
</dbReference>
<dbReference type="Pfam" id="PF23214">
    <property type="entry name" value="SH3_CYT4"/>
    <property type="match status" value="1"/>
</dbReference>
<evidence type="ECO:0000259" key="2">
    <source>
        <dbReference type="SMART" id="SM00955"/>
    </source>
</evidence>
<dbReference type="EMBL" id="CP120629">
    <property type="protein sequence ID" value="WEW59826.1"/>
    <property type="molecule type" value="Genomic_DNA"/>
</dbReference>
<keyword evidence="3" id="KW-0269">Exonuclease</keyword>
<dbReference type="InterPro" id="IPR050180">
    <property type="entry name" value="RNR_Ribonuclease"/>
</dbReference>
<dbReference type="InterPro" id="IPR001900">
    <property type="entry name" value="RNase_II/R"/>
</dbReference>
<dbReference type="GO" id="GO:0006402">
    <property type="term" value="P:mRNA catabolic process"/>
    <property type="evidence" value="ECO:0007669"/>
    <property type="project" value="TreeGrafter"/>
</dbReference>
<feature type="region of interest" description="Disordered" evidence="1">
    <location>
        <begin position="350"/>
        <end position="369"/>
    </location>
</feature>
<evidence type="ECO:0000313" key="4">
    <source>
        <dbReference type="Proteomes" id="UP001219355"/>
    </source>
</evidence>
<feature type="compositionally biased region" description="Polar residues" evidence="1">
    <location>
        <begin position="680"/>
        <end position="690"/>
    </location>
</feature>
<dbReference type="InterPro" id="IPR056625">
    <property type="entry name" value="SH3_CYT4"/>
</dbReference>
<name>A0AAF0DLT9_9EURO</name>
<accession>A0AAF0DLT9</accession>
<dbReference type="EC" id="3.1.13.1" evidence="3"/>
<gene>
    <name evidence="3" type="primary">MSU1</name>
    <name evidence="3" type="ORF">PRK78_005307</name>
</gene>
<reference evidence="3" key="1">
    <citation type="submission" date="2023-03" db="EMBL/GenBank/DDBJ databases">
        <title>Emydomyces testavorans Genome Sequence.</title>
        <authorList>
            <person name="Hoyer L."/>
        </authorList>
    </citation>
    <scope>NUCLEOTIDE SEQUENCE</scope>
    <source>
        <strain evidence="3">16-2883</strain>
    </source>
</reference>
<dbReference type="GO" id="GO:0000932">
    <property type="term" value="C:P-body"/>
    <property type="evidence" value="ECO:0007669"/>
    <property type="project" value="TreeGrafter"/>
</dbReference>
<dbReference type="Pfam" id="PF00773">
    <property type="entry name" value="RNB"/>
    <property type="match status" value="1"/>
</dbReference>
<dbReference type="AlphaFoldDB" id="A0AAF0DLT9"/>
<keyword evidence="3" id="KW-0540">Nuclease</keyword>
<keyword evidence="4" id="KW-1185">Reference proteome</keyword>
<dbReference type="GO" id="GO:0003723">
    <property type="term" value="F:RNA binding"/>
    <property type="evidence" value="ECO:0007669"/>
    <property type="project" value="InterPro"/>
</dbReference>
<organism evidence="3 4">
    <name type="scientific">Emydomyces testavorans</name>
    <dbReference type="NCBI Taxonomy" id="2070801"/>
    <lineage>
        <taxon>Eukaryota</taxon>
        <taxon>Fungi</taxon>
        <taxon>Dikarya</taxon>
        <taxon>Ascomycota</taxon>
        <taxon>Pezizomycotina</taxon>
        <taxon>Eurotiomycetes</taxon>
        <taxon>Eurotiomycetidae</taxon>
        <taxon>Onygenales</taxon>
        <taxon>Nannizziopsiaceae</taxon>
        <taxon>Emydomyces</taxon>
    </lineage>
</organism>
<dbReference type="InterPro" id="IPR056624">
    <property type="entry name" value="WH_CYT4"/>
</dbReference>
<evidence type="ECO:0000256" key="1">
    <source>
        <dbReference type="SAM" id="MobiDB-lite"/>
    </source>
</evidence>
<dbReference type="SUPFAM" id="SSF50249">
    <property type="entry name" value="Nucleic acid-binding proteins"/>
    <property type="match status" value="1"/>
</dbReference>
<sequence>MRKMPTSESLLPSPSALLDGKSRTLLQSELDRKEDIFAYLRNWKPSSPELNIDPICPLEKGSGESQSKWVGNMLKDEPMVNGERTKERDMDTYQDFSEEDSHFPYLWPGDLVLLEQETGFSSGQLAVYVRTINDQQQFYTDRGKWRVAHPNEMNYGLKARAPSELLTPLLPYFPTSTVEKSFLPQLGLEGGVPRPIGRPLLLWMNSLEKDAQRFYSQNTSLLDNIYSLLSDDEDFKLLTLDEIGEKIFGCDPGKLDAAERYAIHIALKRQSFYIVANQTHSTTESYTIRPKRQADVVRTVVDWVRQYQDIQARQALGCEKGRMEASPIHQFVQKTRRLVYLSRKSREPTPSFSVSPTIRRPAMSEKPGDTVYEKAPVESFSETDQKIIKFLRLWVTPPSLMSNSVLKTTGAMIIRNIEMYDGYPMTSQTGYLFLQEIGVVAPWENMHVLSELVALPGHGVSPLSDQLLKECNEFCENMKPDSLVDSMKDLRKDFGNLPVFCVDSPSAAEIDDGFSVEPVQGSEGIYWIHIHVANPSAFIPPDHIVAKGAEHFKRSFYSPERIYPMLPPSVTHRHFSLGPDKPTLTFSAKVNLQGEILDKKVVNGYIKNVVYITPSRLRKLYGIDHDDVPRMTFSVGGELQEPKRPELQDHISEEHQQSLQILQSLLKARSEMRLKKGAMDSSSIQRSQPLVSGGRSPIKSSSADDDQGFHYTGDPIIHISGRMVDPLEMVESTRQDLVSHAMLLGGEVAAEWCKERDIPLVFSGATLRPEDTVLSEILGSEATSPTTRRSKGYLSPEPVQHVALGMEQYTKCTSPLRRYSDLLGHWQIEAALRHEAESKKQIGQQSKAVLPFSAEKVNALIARSNWQNHLKDRAQTMSRDFWAMQLLFRAFTYKQIELPETFQCLIVTQLLEGSISKIKDARMQYMGSLLPFRLRCCISMHRDLPPLQAGDVVDVKLQQVNLYNVFLDVDFVKLVKRVPEGAENASRGFFI</sequence>
<feature type="domain" description="RNB" evidence="2">
    <location>
        <begin position="491"/>
        <end position="834"/>
    </location>
</feature>
<dbReference type="GO" id="GO:0008859">
    <property type="term" value="F:exoribonuclease II activity"/>
    <property type="evidence" value="ECO:0007669"/>
    <property type="project" value="UniProtKB-EC"/>
</dbReference>
<keyword evidence="3" id="KW-0378">Hydrolase</keyword>
<dbReference type="InterPro" id="IPR012340">
    <property type="entry name" value="NA-bd_OB-fold"/>
</dbReference>
<proteinExistence type="predicted"/>
<dbReference type="PANTHER" id="PTHR23355:SF65">
    <property type="entry name" value="EXORIBONUCLEASE CYT-4, PUTATIVE (AFU_ORTHOLOGUE AFUA_7G01550)-RELATED"/>
    <property type="match status" value="1"/>
</dbReference>
<evidence type="ECO:0000313" key="3">
    <source>
        <dbReference type="EMBL" id="WEW59826.1"/>
    </source>
</evidence>
<dbReference type="PANTHER" id="PTHR23355">
    <property type="entry name" value="RIBONUCLEASE"/>
    <property type="match status" value="1"/>
</dbReference>
<protein>
    <submittedName>
        <fullName evidence="3">3'-5' RNA exonuclease complex component</fullName>
        <ecNumber evidence="3">3.1.13.1</ecNumber>
    </submittedName>
</protein>